<evidence type="ECO:0008006" key="5">
    <source>
        <dbReference type="Google" id="ProtNLM"/>
    </source>
</evidence>
<dbReference type="InterPro" id="IPR036291">
    <property type="entry name" value="NAD(P)-bd_dom_sf"/>
</dbReference>
<comment type="similarity">
    <text evidence="1">Belongs to the short-chain dehydrogenases/reductases (SDR) family.</text>
</comment>
<dbReference type="AlphaFoldDB" id="A0A1U7DA42"/>
<dbReference type="GO" id="GO:0016491">
    <property type="term" value="F:oxidoreductase activity"/>
    <property type="evidence" value="ECO:0007669"/>
    <property type="project" value="UniProtKB-KW"/>
</dbReference>
<evidence type="ECO:0000313" key="4">
    <source>
        <dbReference type="Proteomes" id="UP000186559"/>
    </source>
</evidence>
<gene>
    <name evidence="3" type="ORF">Ga0080559_TMP4129</name>
</gene>
<organism evidence="3 4">
    <name type="scientific">Salipiger profundus</name>
    <dbReference type="NCBI Taxonomy" id="1229727"/>
    <lineage>
        <taxon>Bacteria</taxon>
        <taxon>Pseudomonadati</taxon>
        <taxon>Pseudomonadota</taxon>
        <taxon>Alphaproteobacteria</taxon>
        <taxon>Rhodobacterales</taxon>
        <taxon>Roseobacteraceae</taxon>
        <taxon>Salipiger</taxon>
    </lineage>
</organism>
<protein>
    <recommendedName>
        <fullName evidence="5">NAD(P)-dependent dehydrogenase, short-chain alcohol dehydrogenase family</fullName>
    </recommendedName>
</protein>
<dbReference type="STRING" id="1229727.Ga0080559_TMP4129"/>
<dbReference type="EMBL" id="CP014796">
    <property type="protein sequence ID" value="APX24925.1"/>
    <property type="molecule type" value="Genomic_DNA"/>
</dbReference>
<dbReference type="RefSeq" id="WP_076624640.1">
    <property type="nucleotide sequence ID" value="NZ_BMEW01000001.1"/>
</dbReference>
<dbReference type="PROSITE" id="PS00061">
    <property type="entry name" value="ADH_SHORT"/>
    <property type="match status" value="1"/>
</dbReference>
<dbReference type="SUPFAM" id="SSF51735">
    <property type="entry name" value="NAD(P)-binding Rossmann-fold domains"/>
    <property type="match status" value="1"/>
</dbReference>
<keyword evidence="2" id="KW-0560">Oxidoreductase</keyword>
<dbReference type="CDD" id="cd05233">
    <property type="entry name" value="SDR_c"/>
    <property type="match status" value="1"/>
</dbReference>
<dbReference type="PRINTS" id="PR00080">
    <property type="entry name" value="SDRFAMILY"/>
</dbReference>
<dbReference type="PRINTS" id="PR00081">
    <property type="entry name" value="GDHRDH"/>
</dbReference>
<proteinExistence type="inferred from homology"/>
<dbReference type="InterPro" id="IPR002347">
    <property type="entry name" value="SDR_fam"/>
</dbReference>
<dbReference type="Proteomes" id="UP000186559">
    <property type="component" value="Chromosome"/>
</dbReference>
<name>A0A1U7DA42_9RHOB</name>
<dbReference type="InterPro" id="IPR020904">
    <property type="entry name" value="Sc_DH/Rdtase_CS"/>
</dbReference>
<dbReference type="KEGG" id="tpro:Ga0080559_TMP4129"/>
<dbReference type="FunFam" id="3.40.50.720:FF:000084">
    <property type="entry name" value="Short-chain dehydrogenase reductase"/>
    <property type="match status" value="1"/>
</dbReference>
<evidence type="ECO:0000256" key="1">
    <source>
        <dbReference type="ARBA" id="ARBA00006484"/>
    </source>
</evidence>
<sequence length="255" mass="26255">MSKLAGRSYIVTGAGSGIGAATVARLIEDGANVVAVDLDADAAQKTLDDLGVDKGRAIAVGVDVSDESKVDEMTAQGVATFGGLDGVVNCAGVRGVGNILDTEHGVWDLNMDVNIEGSFNTSQAFCRYAREHNRPGSIVNISSQAGVEAVPNRLAYVTSKHGVVGLTRGVAIEMAQHGIRCNGIAPGMIATAMTAGMRADPENLEKIRKAHPIGREGQPEEIAAVISFLLSDDASYVTGIMMPVDGGITAGAASF</sequence>
<evidence type="ECO:0000313" key="3">
    <source>
        <dbReference type="EMBL" id="APX24925.1"/>
    </source>
</evidence>
<dbReference type="PANTHER" id="PTHR24321">
    <property type="entry name" value="DEHYDROGENASES, SHORT CHAIN"/>
    <property type="match status" value="1"/>
</dbReference>
<dbReference type="PANTHER" id="PTHR24321:SF8">
    <property type="entry name" value="ESTRADIOL 17-BETA-DEHYDROGENASE 8-RELATED"/>
    <property type="match status" value="1"/>
</dbReference>
<reference evidence="3 4" key="1">
    <citation type="submission" date="2016-03" db="EMBL/GenBank/DDBJ databases">
        <title>Deep-sea bacteria in the southern Pacific.</title>
        <authorList>
            <person name="Tang K."/>
        </authorList>
    </citation>
    <scope>NUCLEOTIDE SEQUENCE [LARGE SCALE GENOMIC DNA]</scope>
    <source>
        <strain evidence="3 4">JLT2016</strain>
    </source>
</reference>
<keyword evidence="4" id="KW-1185">Reference proteome</keyword>
<dbReference type="Gene3D" id="3.40.50.720">
    <property type="entry name" value="NAD(P)-binding Rossmann-like Domain"/>
    <property type="match status" value="1"/>
</dbReference>
<evidence type="ECO:0000256" key="2">
    <source>
        <dbReference type="ARBA" id="ARBA00023002"/>
    </source>
</evidence>
<accession>A0A1U7DA42</accession>
<dbReference type="OrthoDB" id="286404at2"/>
<dbReference type="Pfam" id="PF13561">
    <property type="entry name" value="adh_short_C2"/>
    <property type="match status" value="1"/>
</dbReference>